<dbReference type="Proteomes" id="UP000738349">
    <property type="component" value="Unassembled WGS sequence"/>
</dbReference>
<dbReference type="EMBL" id="JAGMUV010000022">
    <property type="protein sequence ID" value="KAH7124370.1"/>
    <property type="molecule type" value="Genomic_DNA"/>
</dbReference>
<dbReference type="AlphaFoldDB" id="A0A9P9IMB9"/>
<gene>
    <name evidence="1" type="ORF">EDB81DRAFT_664702</name>
</gene>
<dbReference type="OrthoDB" id="3553147at2759"/>
<name>A0A9P9IMB9_9HYPO</name>
<organism evidence="1 2">
    <name type="scientific">Dactylonectria macrodidyma</name>
    <dbReference type="NCBI Taxonomy" id="307937"/>
    <lineage>
        <taxon>Eukaryota</taxon>
        <taxon>Fungi</taxon>
        <taxon>Dikarya</taxon>
        <taxon>Ascomycota</taxon>
        <taxon>Pezizomycotina</taxon>
        <taxon>Sordariomycetes</taxon>
        <taxon>Hypocreomycetidae</taxon>
        <taxon>Hypocreales</taxon>
        <taxon>Nectriaceae</taxon>
        <taxon>Dactylonectria</taxon>
    </lineage>
</organism>
<comment type="caution">
    <text evidence="1">The sequence shown here is derived from an EMBL/GenBank/DDBJ whole genome shotgun (WGS) entry which is preliminary data.</text>
</comment>
<evidence type="ECO:0000313" key="1">
    <source>
        <dbReference type="EMBL" id="KAH7124370.1"/>
    </source>
</evidence>
<accession>A0A9P9IMB9</accession>
<evidence type="ECO:0000313" key="2">
    <source>
        <dbReference type="Proteomes" id="UP000738349"/>
    </source>
</evidence>
<sequence>MPYSQFTQRPTTLRAYSGSMYQYTMSQLTVLSGAFTTVLMPNGISAPDSVSSAQSP</sequence>
<proteinExistence type="predicted"/>
<protein>
    <submittedName>
        <fullName evidence="1">Uncharacterized protein</fullName>
    </submittedName>
</protein>
<keyword evidence="2" id="KW-1185">Reference proteome</keyword>
<reference evidence="1" key="1">
    <citation type="journal article" date="2021" name="Nat. Commun.">
        <title>Genetic determinants of endophytism in the Arabidopsis root mycobiome.</title>
        <authorList>
            <person name="Mesny F."/>
            <person name="Miyauchi S."/>
            <person name="Thiergart T."/>
            <person name="Pickel B."/>
            <person name="Atanasova L."/>
            <person name="Karlsson M."/>
            <person name="Huettel B."/>
            <person name="Barry K.W."/>
            <person name="Haridas S."/>
            <person name="Chen C."/>
            <person name="Bauer D."/>
            <person name="Andreopoulos W."/>
            <person name="Pangilinan J."/>
            <person name="LaButti K."/>
            <person name="Riley R."/>
            <person name="Lipzen A."/>
            <person name="Clum A."/>
            <person name="Drula E."/>
            <person name="Henrissat B."/>
            <person name="Kohler A."/>
            <person name="Grigoriev I.V."/>
            <person name="Martin F.M."/>
            <person name="Hacquard S."/>
        </authorList>
    </citation>
    <scope>NUCLEOTIDE SEQUENCE</scope>
    <source>
        <strain evidence="1">MPI-CAGE-AT-0147</strain>
    </source>
</reference>